<feature type="transmembrane region" description="Helical" evidence="9">
    <location>
        <begin position="529"/>
        <end position="546"/>
    </location>
</feature>
<dbReference type="Proteomes" id="UP000450917">
    <property type="component" value="Unassembled WGS sequence"/>
</dbReference>
<dbReference type="InterPro" id="IPR032694">
    <property type="entry name" value="CopC/D"/>
</dbReference>
<feature type="transmembrane region" description="Helical" evidence="9">
    <location>
        <begin position="384"/>
        <end position="403"/>
    </location>
</feature>
<evidence type="ECO:0000256" key="6">
    <source>
        <dbReference type="ARBA" id="ARBA00022989"/>
    </source>
</evidence>
<feature type="transmembrane region" description="Helical" evidence="9">
    <location>
        <begin position="488"/>
        <end position="508"/>
    </location>
</feature>
<feature type="transmembrane region" description="Helical" evidence="9">
    <location>
        <begin position="324"/>
        <end position="343"/>
    </location>
</feature>
<evidence type="ECO:0008006" key="14">
    <source>
        <dbReference type="Google" id="ProtNLM"/>
    </source>
</evidence>
<sequence length="663" mass="73843">MIFELFWNIAGGLHINRGVSNMILNSMPWQWKWLVIVSVVVFCFAYFFPATTQAHSTLEKTFPAAGAIVDKSPAKVELWFEDPVIVHSESIQVVDEKGNELQRGKPFTDTEDPRHIILFVQENLPAGAYTVQYNLIALDGFVISDQFKFLVTESEATTQTEDEFRLVKSNPMDGEIATVAPAQMDLWFSHPAKVSAFGIFGKDTNVVTKEPCADSADPRHIIIPLETSPSPGTYQVTWYAAPLNPDGTTNQREFLGVFYFSVGEVTSLVSNQDITLPPTFKNPLGVKHAAHELTFLGLLTLVGGTWFQVIIAGKMGNYRPWTKVSWLLYGSSVLGLLLLIIVRRLELGKIPLSEFMSLQFVWIPIVQIILLSISTFLLRNKLQLVGLVAAVLLWPFSTGHSTYPRYGGYFAVGMDMVHLLAISVWMGGLLALLVMIPKDNSFSWLQQAGSKYAKWAFWAIILLILTGIGMTLQYVPSFTVSSLMVSDWGKAILIKVLLVLAIVALAYWQRRGLQRMSEKAMKALVRRGVIELLYAMLIIFAATVLIESSPSAASQGIFPSSSVQQDLKVSVDISPLSLATNDIFLRFDDKPALKQVKVKLFMPPDWTKENTAFDLGDGMYKLTGNYLHAAGTIDMEVEAWKADGSKVVFPFRVVVPGEMRMYE</sequence>
<organism evidence="12 13">
    <name type="scientific">Paenibacillus validus</name>
    <dbReference type="NCBI Taxonomy" id="44253"/>
    <lineage>
        <taxon>Bacteria</taxon>
        <taxon>Bacillati</taxon>
        <taxon>Bacillota</taxon>
        <taxon>Bacilli</taxon>
        <taxon>Bacillales</taxon>
        <taxon>Paenibacillaceae</taxon>
        <taxon>Paenibacillus</taxon>
    </lineage>
</organism>
<dbReference type="Pfam" id="PF04234">
    <property type="entry name" value="CopC"/>
    <property type="match status" value="2"/>
</dbReference>
<dbReference type="GO" id="GO:0005886">
    <property type="term" value="C:plasma membrane"/>
    <property type="evidence" value="ECO:0007669"/>
    <property type="project" value="UniProtKB-SubCell"/>
</dbReference>
<keyword evidence="6 9" id="KW-1133">Transmembrane helix</keyword>
<dbReference type="GO" id="GO:0042597">
    <property type="term" value="C:periplasmic space"/>
    <property type="evidence" value="ECO:0007669"/>
    <property type="project" value="InterPro"/>
</dbReference>
<reference evidence="12 13" key="1">
    <citation type="submission" date="2019-11" db="EMBL/GenBank/DDBJ databases">
        <title>Draft genome sequences of five Paenibacillus species of dairy origin.</title>
        <authorList>
            <person name="Olajide A.M."/>
            <person name="Chen S."/>
            <person name="Lapointe G."/>
        </authorList>
    </citation>
    <scope>NUCLEOTIDE SEQUENCE [LARGE SCALE GENOMIC DNA]</scope>
    <source>
        <strain evidence="12 13">2CS3</strain>
    </source>
</reference>
<comment type="caution">
    <text evidence="12">The sequence shown here is derived from an EMBL/GenBank/DDBJ whole genome shotgun (WGS) entry which is preliminary data.</text>
</comment>
<dbReference type="AlphaFoldDB" id="A0A7X2ZFQ2"/>
<evidence type="ECO:0000256" key="2">
    <source>
        <dbReference type="ARBA" id="ARBA00022475"/>
    </source>
</evidence>
<keyword evidence="13" id="KW-1185">Reference proteome</keyword>
<dbReference type="GO" id="GO:0046688">
    <property type="term" value="P:response to copper ion"/>
    <property type="evidence" value="ECO:0007669"/>
    <property type="project" value="InterPro"/>
</dbReference>
<evidence type="ECO:0000313" key="12">
    <source>
        <dbReference type="EMBL" id="MUG73998.1"/>
    </source>
</evidence>
<dbReference type="GO" id="GO:0005507">
    <property type="term" value="F:copper ion binding"/>
    <property type="evidence" value="ECO:0007669"/>
    <property type="project" value="InterPro"/>
</dbReference>
<keyword evidence="2" id="KW-1003">Cell membrane</keyword>
<keyword evidence="5" id="KW-0732">Signal</keyword>
<keyword evidence="4" id="KW-0479">Metal-binding</keyword>
<feature type="domain" description="Copper resistance protein D" evidence="11">
    <location>
        <begin position="448"/>
        <end position="545"/>
    </location>
</feature>
<dbReference type="InterPro" id="IPR008457">
    <property type="entry name" value="Cu-R_CopD_dom"/>
</dbReference>
<name>A0A7X2ZFQ2_9BACL</name>
<keyword evidence="8 9" id="KW-0472">Membrane</keyword>
<keyword evidence="3 9" id="KW-0812">Transmembrane</keyword>
<keyword evidence="7" id="KW-0186">Copper</keyword>
<feature type="transmembrane region" description="Helical" evidence="9">
    <location>
        <begin position="293"/>
        <end position="312"/>
    </location>
</feature>
<dbReference type="PANTHER" id="PTHR34820">
    <property type="entry name" value="INNER MEMBRANE PROTEIN YEBZ"/>
    <property type="match status" value="1"/>
</dbReference>
<comment type="subcellular location">
    <subcellularLocation>
        <location evidence="1">Cell membrane</location>
        <topology evidence="1">Multi-pass membrane protein</topology>
    </subcellularLocation>
</comment>
<dbReference type="InterPro" id="IPR014756">
    <property type="entry name" value="Ig_E-set"/>
</dbReference>
<evidence type="ECO:0000256" key="4">
    <source>
        <dbReference type="ARBA" id="ARBA00022723"/>
    </source>
</evidence>
<evidence type="ECO:0000256" key="1">
    <source>
        <dbReference type="ARBA" id="ARBA00004651"/>
    </source>
</evidence>
<evidence type="ECO:0000259" key="11">
    <source>
        <dbReference type="Pfam" id="PF05425"/>
    </source>
</evidence>
<feature type="transmembrane region" description="Helical" evidence="9">
    <location>
        <begin position="355"/>
        <end position="377"/>
    </location>
</feature>
<dbReference type="SUPFAM" id="SSF81296">
    <property type="entry name" value="E set domains"/>
    <property type="match status" value="2"/>
</dbReference>
<evidence type="ECO:0000256" key="7">
    <source>
        <dbReference type="ARBA" id="ARBA00023008"/>
    </source>
</evidence>
<evidence type="ECO:0000256" key="9">
    <source>
        <dbReference type="SAM" id="Phobius"/>
    </source>
</evidence>
<dbReference type="InterPro" id="IPR014755">
    <property type="entry name" value="Cu-Rt/internalin_Ig-like"/>
</dbReference>
<feature type="domain" description="CopC" evidence="10">
    <location>
        <begin position="165"/>
        <end position="240"/>
    </location>
</feature>
<feature type="transmembrane region" description="Helical" evidence="9">
    <location>
        <begin position="409"/>
        <end position="434"/>
    </location>
</feature>
<dbReference type="EMBL" id="WNZX01000039">
    <property type="protein sequence ID" value="MUG73998.1"/>
    <property type="molecule type" value="Genomic_DNA"/>
</dbReference>
<dbReference type="PANTHER" id="PTHR34820:SF4">
    <property type="entry name" value="INNER MEMBRANE PROTEIN YEBZ"/>
    <property type="match status" value="1"/>
</dbReference>
<evidence type="ECO:0000256" key="8">
    <source>
        <dbReference type="ARBA" id="ARBA00023136"/>
    </source>
</evidence>
<dbReference type="GO" id="GO:0006825">
    <property type="term" value="P:copper ion transport"/>
    <property type="evidence" value="ECO:0007669"/>
    <property type="project" value="InterPro"/>
</dbReference>
<evidence type="ECO:0000259" key="10">
    <source>
        <dbReference type="Pfam" id="PF04234"/>
    </source>
</evidence>
<feature type="domain" description="CopC" evidence="10">
    <location>
        <begin position="55"/>
        <end position="151"/>
    </location>
</feature>
<dbReference type="Gene3D" id="2.60.40.1220">
    <property type="match status" value="2"/>
</dbReference>
<accession>A0A7X2ZFQ2</accession>
<evidence type="ECO:0000256" key="3">
    <source>
        <dbReference type="ARBA" id="ARBA00022692"/>
    </source>
</evidence>
<protein>
    <recommendedName>
        <fullName evidence="14">Copper resistance protein CopC</fullName>
    </recommendedName>
</protein>
<dbReference type="InterPro" id="IPR007348">
    <property type="entry name" value="CopC_dom"/>
</dbReference>
<feature type="transmembrane region" description="Helical" evidence="9">
    <location>
        <begin position="455"/>
        <end position="476"/>
    </location>
</feature>
<dbReference type="Pfam" id="PF05425">
    <property type="entry name" value="CopD"/>
    <property type="match status" value="1"/>
</dbReference>
<gene>
    <name evidence="12" type="ORF">GNP93_25760</name>
</gene>
<evidence type="ECO:0000313" key="13">
    <source>
        <dbReference type="Proteomes" id="UP000450917"/>
    </source>
</evidence>
<evidence type="ECO:0000256" key="5">
    <source>
        <dbReference type="ARBA" id="ARBA00022729"/>
    </source>
</evidence>
<feature type="transmembrane region" description="Helical" evidence="9">
    <location>
        <begin position="31"/>
        <end position="48"/>
    </location>
</feature>
<proteinExistence type="predicted"/>